<dbReference type="InterPro" id="IPR050536">
    <property type="entry name" value="DtxR_MntR_Metal-Reg"/>
</dbReference>
<keyword evidence="2" id="KW-0805">Transcription regulation</keyword>
<keyword evidence="8" id="KW-1185">Reference proteome</keyword>
<name>A0A4Q2KAI7_9FIRM</name>
<feature type="domain" description="HTH dtxR-type" evidence="5">
    <location>
        <begin position="5"/>
        <end position="55"/>
    </location>
</feature>
<evidence type="ECO:0000256" key="1">
    <source>
        <dbReference type="ARBA" id="ARBA00007871"/>
    </source>
</evidence>
<accession>A0A4Q2KAI7</accession>
<evidence type="ECO:0000259" key="5">
    <source>
        <dbReference type="Pfam" id="PF01325"/>
    </source>
</evidence>
<keyword evidence="4" id="KW-0804">Transcription</keyword>
<comment type="similarity">
    <text evidence="1">Belongs to the DtxR/MntR family.</text>
</comment>
<dbReference type="SUPFAM" id="SSF46785">
    <property type="entry name" value="Winged helix' DNA-binding domain"/>
    <property type="match status" value="1"/>
</dbReference>
<dbReference type="InterPro" id="IPR036421">
    <property type="entry name" value="Fe_dep_repressor_sf"/>
</dbReference>
<keyword evidence="3" id="KW-0238">DNA-binding</keyword>
<dbReference type="GO" id="GO:0003700">
    <property type="term" value="F:DNA-binding transcription factor activity"/>
    <property type="evidence" value="ECO:0007669"/>
    <property type="project" value="InterPro"/>
</dbReference>
<dbReference type="Proteomes" id="UP000291269">
    <property type="component" value="Unassembled WGS sequence"/>
</dbReference>
<dbReference type="GO" id="GO:0003677">
    <property type="term" value="F:DNA binding"/>
    <property type="evidence" value="ECO:0007669"/>
    <property type="project" value="UniProtKB-KW"/>
</dbReference>
<evidence type="ECO:0000313" key="7">
    <source>
        <dbReference type="EMBL" id="RXZ58367.1"/>
    </source>
</evidence>
<proteinExistence type="inferred from homology"/>
<dbReference type="SUPFAM" id="SSF47979">
    <property type="entry name" value="Iron-dependent repressor protein, dimerization domain"/>
    <property type="match status" value="1"/>
</dbReference>
<dbReference type="InterPro" id="IPR001367">
    <property type="entry name" value="Fe_dep_repressor"/>
</dbReference>
<gene>
    <name evidence="7" type="ORF">ESZ91_09640</name>
</gene>
<protein>
    <submittedName>
        <fullName evidence="7">Metal-dependent transcriptional regulator</fullName>
    </submittedName>
</protein>
<dbReference type="Gene3D" id="1.10.10.10">
    <property type="entry name" value="Winged helix-like DNA-binding domain superfamily/Winged helix DNA-binding domain"/>
    <property type="match status" value="1"/>
</dbReference>
<evidence type="ECO:0000256" key="4">
    <source>
        <dbReference type="ARBA" id="ARBA00023163"/>
    </source>
</evidence>
<dbReference type="InterPro" id="IPR036390">
    <property type="entry name" value="WH_DNA-bd_sf"/>
</dbReference>
<dbReference type="EMBL" id="SDOZ01000003">
    <property type="protein sequence ID" value="RXZ58367.1"/>
    <property type="molecule type" value="Genomic_DNA"/>
</dbReference>
<dbReference type="Pfam" id="PF01325">
    <property type="entry name" value="Fe_dep_repress"/>
    <property type="match status" value="1"/>
</dbReference>
<dbReference type="Gene3D" id="1.10.60.10">
    <property type="entry name" value="Iron dependent repressor, metal binding and dimerisation domain"/>
    <property type="match status" value="1"/>
</dbReference>
<sequence length="121" mass="13550">MKYRESEEMYLETILILKQKSANVHAINVADELGYSRPSVSRGVNLLVKKGYIVVGQGGELQFTAAGKAKAENIYDRHCVITKLLEKIGVEKELAEENACRIEHVISPELFEAIKKFVKNG</sequence>
<dbReference type="GO" id="GO:0046914">
    <property type="term" value="F:transition metal ion binding"/>
    <property type="evidence" value="ECO:0007669"/>
    <property type="project" value="InterPro"/>
</dbReference>
<dbReference type="GO" id="GO:0046983">
    <property type="term" value="F:protein dimerization activity"/>
    <property type="evidence" value="ECO:0007669"/>
    <property type="project" value="InterPro"/>
</dbReference>
<dbReference type="InterPro" id="IPR036388">
    <property type="entry name" value="WH-like_DNA-bd_sf"/>
</dbReference>
<dbReference type="PANTHER" id="PTHR33238:SF7">
    <property type="entry name" value="IRON-DEPENDENT TRANSCRIPTIONAL REGULATOR"/>
    <property type="match status" value="1"/>
</dbReference>
<dbReference type="OrthoDB" id="9794394at2"/>
<dbReference type="Pfam" id="PF02742">
    <property type="entry name" value="Fe_dep_repr_C"/>
    <property type="match status" value="1"/>
</dbReference>
<evidence type="ECO:0000256" key="2">
    <source>
        <dbReference type="ARBA" id="ARBA00023015"/>
    </source>
</evidence>
<evidence type="ECO:0000313" key="8">
    <source>
        <dbReference type="Proteomes" id="UP000291269"/>
    </source>
</evidence>
<reference evidence="7 8" key="1">
    <citation type="journal article" date="2019" name="Gut">
        <title>Antibiotics-induced monodominance of a novel gut bacterial order.</title>
        <authorList>
            <person name="Hildebrand F."/>
            <person name="Moitinho-Silva L."/>
            <person name="Blasche S."/>
            <person name="Jahn M.T."/>
            <person name="Gossmann T.I."/>
            <person name="Heuerta-Cepas J."/>
            <person name="Hercog R."/>
            <person name="Luetge M."/>
            <person name="Bahram M."/>
            <person name="Pryszlak A."/>
            <person name="Alves R.J."/>
            <person name="Waszak S.M."/>
            <person name="Zhu A."/>
            <person name="Ye L."/>
            <person name="Costea P.I."/>
            <person name="Aalvink S."/>
            <person name="Belzer C."/>
            <person name="Forslund S.K."/>
            <person name="Sunagawa S."/>
            <person name="Hentschel U."/>
            <person name="Merten C."/>
            <person name="Patil K.R."/>
            <person name="Benes V."/>
            <person name="Bork P."/>
        </authorList>
    </citation>
    <scope>NUCLEOTIDE SEQUENCE [LARGE SCALE GENOMIC DNA]</scope>
    <source>
        <strain evidence="7 8">HDS1380</strain>
    </source>
</reference>
<dbReference type="InterPro" id="IPR022689">
    <property type="entry name" value="Iron_dep_repressor"/>
</dbReference>
<evidence type="ECO:0000259" key="6">
    <source>
        <dbReference type="Pfam" id="PF02742"/>
    </source>
</evidence>
<dbReference type="SMART" id="SM00529">
    <property type="entry name" value="HTH_DTXR"/>
    <property type="match status" value="1"/>
</dbReference>
<comment type="caution">
    <text evidence="7">The sequence shown here is derived from an EMBL/GenBank/DDBJ whole genome shotgun (WGS) entry which is preliminary data.</text>
</comment>
<organism evidence="7 8">
    <name type="scientific">Candidatus Borkfalkia ceftriaxoniphila</name>
    <dbReference type="NCBI Taxonomy" id="2508949"/>
    <lineage>
        <taxon>Bacteria</taxon>
        <taxon>Bacillati</taxon>
        <taxon>Bacillota</taxon>
        <taxon>Clostridia</taxon>
        <taxon>Christensenellales</taxon>
        <taxon>Christensenellaceae</taxon>
        <taxon>Candidatus Borkfalkia</taxon>
    </lineage>
</organism>
<feature type="domain" description="Iron dependent repressor metal binding and dimerisation" evidence="6">
    <location>
        <begin position="64"/>
        <end position="119"/>
    </location>
</feature>
<evidence type="ECO:0000256" key="3">
    <source>
        <dbReference type="ARBA" id="ARBA00023125"/>
    </source>
</evidence>
<dbReference type="AlphaFoldDB" id="A0A4Q2KAI7"/>
<dbReference type="PANTHER" id="PTHR33238">
    <property type="entry name" value="IRON (METAL) DEPENDENT REPRESSOR, DTXR FAMILY"/>
    <property type="match status" value="1"/>
</dbReference>
<dbReference type="InterPro" id="IPR022687">
    <property type="entry name" value="HTH_DTXR"/>
</dbReference>